<evidence type="ECO:0000259" key="2">
    <source>
        <dbReference type="Pfam" id="PF00149"/>
    </source>
</evidence>
<dbReference type="PANTHER" id="PTHR12905:SF16">
    <property type="entry name" value="SER_THR PROTEIN PHOSPHATASE FAMILY PROTEIN (AFU_ORTHOLOGUE AFUA_1G06000)"/>
    <property type="match status" value="1"/>
</dbReference>
<protein>
    <submittedName>
        <fullName evidence="3">Related to phosphoesterases</fullName>
    </submittedName>
</protein>
<feature type="region of interest" description="Disordered" evidence="1">
    <location>
        <begin position="1"/>
        <end position="20"/>
    </location>
</feature>
<accession>A0AAE8MRN2</accession>
<keyword evidence="4" id="KW-1185">Reference proteome</keyword>
<dbReference type="SUPFAM" id="SSF56300">
    <property type="entry name" value="Metallo-dependent phosphatases"/>
    <property type="match status" value="1"/>
</dbReference>
<dbReference type="InterPro" id="IPR029052">
    <property type="entry name" value="Metallo-depent_PP-like"/>
</dbReference>
<proteinExistence type="predicted"/>
<reference evidence="3" key="1">
    <citation type="submission" date="2018-03" db="EMBL/GenBank/DDBJ databases">
        <authorList>
            <person name="Guldener U."/>
        </authorList>
    </citation>
    <scope>NUCLEOTIDE SEQUENCE</scope>
</reference>
<dbReference type="Pfam" id="PF00149">
    <property type="entry name" value="Metallophos"/>
    <property type="match status" value="1"/>
</dbReference>
<organism evidence="3 4">
    <name type="scientific">Cephalotrichum gorgonifer</name>
    <dbReference type="NCBI Taxonomy" id="2041049"/>
    <lineage>
        <taxon>Eukaryota</taxon>
        <taxon>Fungi</taxon>
        <taxon>Dikarya</taxon>
        <taxon>Ascomycota</taxon>
        <taxon>Pezizomycotina</taxon>
        <taxon>Sordariomycetes</taxon>
        <taxon>Hypocreomycetidae</taxon>
        <taxon>Microascales</taxon>
        <taxon>Microascaceae</taxon>
        <taxon>Cephalotrichum</taxon>
    </lineage>
</organism>
<sequence>MEGPTAAAGGGESKGPPRTHRTRFVCISDTHNYNVSLPKGDVLIHAGDLTNRGSYSELSKVVAWLEKADFECKIVVAGNHDISLDDDFPYNNHNHDPESSIPLLTTSKTITYLSHSSATITLTSPSGPRTTFRVFGSPGSPRRSIFPSEFSAFQYIVPPEIPRADTPDVFPQPWDEVPLDTDVLITHTPARSHLDRNDDGVHLGCEALLRTMRNVRPRLAVCGHVHPARGAEHVSWGPPGGQDEVEEWTDPAPEGKKICLVDLKGRAGGRAETCVVNCAIMTGRFPHRGHRRLNKPIIVDVELPVRE</sequence>
<comment type="caution">
    <text evidence="3">The sequence shown here is derived from an EMBL/GenBank/DDBJ whole genome shotgun (WGS) entry which is preliminary data.</text>
</comment>
<name>A0AAE8MRN2_9PEZI</name>
<dbReference type="CDD" id="cd07379">
    <property type="entry name" value="MPP_239FB"/>
    <property type="match status" value="1"/>
</dbReference>
<evidence type="ECO:0000313" key="4">
    <source>
        <dbReference type="Proteomes" id="UP001187682"/>
    </source>
</evidence>
<dbReference type="AlphaFoldDB" id="A0AAE8MRN2"/>
<evidence type="ECO:0000256" key="1">
    <source>
        <dbReference type="SAM" id="MobiDB-lite"/>
    </source>
</evidence>
<dbReference type="PANTHER" id="PTHR12905">
    <property type="entry name" value="METALLOPHOSPHOESTERASE"/>
    <property type="match status" value="1"/>
</dbReference>
<dbReference type="GO" id="GO:0016787">
    <property type="term" value="F:hydrolase activity"/>
    <property type="evidence" value="ECO:0007669"/>
    <property type="project" value="InterPro"/>
</dbReference>
<feature type="domain" description="Calcineurin-like phosphoesterase" evidence="2">
    <location>
        <begin position="24"/>
        <end position="227"/>
    </location>
</feature>
<evidence type="ECO:0000313" key="3">
    <source>
        <dbReference type="EMBL" id="SPN98792.1"/>
    </source>
</evidence>
<dbReference type="Gene3D" id="3.60.21.10">
    <property type="match status" value="1"/>
</dbReference>
<dbReference type="EMBL" id="ONZQ02000002">
    <property type="protein sequence ID" value="SPN98792.1"/>
    <property type="molecule type" value="Genomic_DNA"/>
</dbReference>
<gene>
    <name evidence="3" type="ORF">DNG_01833</name>
</gene>
<dbReference type="InterPro" id="IPR051693">
    <property type="entry name" value="UPF0046_metallophosphoest"/>
</dbReference>
<dbReference type="InterPro" id="IPR004843">
    <property type="entry name" value="Calcineurin-like_PHP"/>
</dbReference>
<dbReference type="Proteomes" id="UP001187682">
    <property type="component" value="Unassembled WGS sequence"/>
</dbReference>